<comment type="similarity">
    <text evidence="6">Belongs to the NanE family.</text>
</comment>
<dbReference type="GO" id="GO:0005975">
    <property type="term" value="P:carbohydrate metabolic process"/>
    <property type="evidence" value="ECO:0007669"/>
    <property type="project" value="UniProtKB-UniRule"/>
</dbReference>
<evidence type="ECO:0000256" key="1">
    <source>
        <dbReference type="ARBA" id="ARBA00000056"/>
    </source>
</evidence>
<dbReference type="InterPro" id="IPR011060">
    <property type="entry name" value="RibuloseP-bd_barrel"/>
</dbReference>
<proteinExistence type="inferred from homology"/>
<gene>
    <name evidence="6" type="primary">nanE</name>
    <name evidence="7" type="ORF">QBD33_17490</name>
</gene>
<evidence type="ECO:0000256" key="6">
    <source>
        <dbReference type="HAMAP-Rule" id="MF_01235"/>
    </source>
</evidence>
<dbReference type="HAMAP" id="MF_01235">
    <property type="entry name" value="ManNAc6P_epimer"/>
    <property type="match status" value="1"/>
</dbReference>
<sequence>MSLLENLDASIKQRSGLIVSCQPVPGSPLDKPDIVAAMALAAQQAGAVAVRIEGIANLKAARPLLSLPIIGIIKRDLLDSPVRITAFLDDVDALAQAGADIIAFDGTERPRPATVAALIVRIHQHQRIAMADCSSLEDGVRCHALGADIIGTTLSGYTSETVPDAPDLPLVQALSAKGYRVIAEGRFNSPELAAQAMQRGAWAVTVGSAITRLEHICQWYREAMTEETVC</sequence>
<dbReference type="GO" id="GO:0019262">
    <property type="term" value="P:N-acetylneuraminate catabolic process"/>
    <property type="evidence" value="ECO:0007669"/>
    <property type="project" value="UniProtKB-UniRule"/>
</dbReference>
<dbReference type="PANTHER" id="PTHR36204">
    <property type="entry name" value="N-ACETYLMANNOSAMINE-6-PHOSPHATE 2-EPIMERASE-RELATED"/>
    <property type="match status" value="1"/>
</dbReference>
<dbReference type="FunFam" id="3.20.20.70:FF:000035">
    <property type="entry name" value="Putative N-acetylmannosamine-6-phosphate 2-epimerase"/>
    <property type="match status" value="1"/>
</dbReference>
<dbReference type="EC" id="5.1.3.9" evidence="6"/>
<dbReference type="Gene3D" id="3.20.20.70">
    <property type="entry name" value="Aldolase class I"/>
    <property type="match status" value="1"/>
</dbReference>
<reference evidence="7" key="1">
    <citation type="submission" date="2023-04" db="EMBL/GenBank/DDBJ databases">
        <title>APH(3)-Id, a novel chromosomal aminoglycoside phosphotransferase, identified from an environmental isolate of Kluyvera intermedia DW18.</title>
        <authorList>
            <person name="Sha Y."/>
        </authorList>
    </citation>
    <scope>NUCLEOTIDE SEQUENCE</scope>
    <source>
        <strain evidence="7">DW18</strain>
    </source>
</reference>
<evidence type="ECO:0000313" key="7">
    <source>
        <dbReference type="EMBL" id="WGL55404.1"/>
    </source>
</evidence>
<dbReference type="InterPro" id="IPR013785">
    <property type="entry name" value="Aldolase_TIM"/>
</dbReference>
<dbReference type="SUPFAM" id="SSF51366">
    <property type="entry name" value="Ribulose-phoshate binding barrel"/>
    <property type="match status" value="1"/>
</dbReference>
<accession>A0AA95FWH4</accession>
<dbReference type="Pfam" id="PF04131">
    <property type="entry name" value="NanE"/>
    <property type="match status" value="1"/>
</dbReference>
<dbReference type="RefSeq" id="WP_280556283.1">
    <property type="nucleotide sequence ID" value="NZ_CP123488.1"/>
</dbReference>
<comment type="catalytic activity">
    <reaction evidence="1 6">
        <text>an N-acyl-D-glucosamine 6-phosphate = an N-acyl-D-mannosamine 6-phosphate</text>
        <dbReference type="Rhea" id="RHEA:23932"/>
        <dbReference type="ChEBI" id="CHEBI:57599"/>
        <dbReference type="ChEBI" id="CHEBI:57666"/>
        <dbReference type="EC" id="5.1.3.9"/>
    </reaction>
</comment>
<evidence type="ECO:0000256" key="4">
    <source>
        <dbReference type="ARBA" id="ARBA00023235"/>
    </source>
</evidence>
<dbReference type="Proteomes" id="UP001177527">
    <property type="component" value="Chromosome"/>
</dbReference>
<keyword evidence="5 6" id="KW-0119">Carbohydrate metabolism</keyword>
<dbReference type="GO" id="GO:0006053">
    <property type="term" value="P:N-acetylmannosamine catabolic process"/>
    <property type="evidence" value="ECO:0007669"/>
    <property type="project" value="TreeGrafter"/>
</dbReference>
<keyword evidence="4 6" id="KW-0413">Isomerase</keyword>
<evidence type="ECO:0000256" key="2">
    <source>
        <dbReference type="ARBA" id="ARBA00002147"/>
    </source>
</evidence>
<evidence type="ECO:0000313" key="8">
    <source>
        <dbReference type="Proteomes" id="UP001177527"/>
    </source>
</evidence>
<evidence type="ECO:0000256" key="5">
    <source>
        <dbReference type="ARBA" id="ARBA00023277"/>
    </source>
</evidence>
<evidence type="ECO:0000256" key="3">
    <source>
        <dbReference type="ARBA" id="ARBA00005081"/>
    </source>
</evidence>
<dbReference type="CDD" id="cd04729">
    <property type="entry name" value="NanE"/>
    <property type="match status" value="1"/>
</dbReference>
<dbReference type="InterPro" id="IPR007260">
    <property type="entry name" value="NanE"/>
</dbReference>
<dbReference type="NCBIfam" id="NF002231">
    <property type="entry name" value="PRK01130.1"/>
    <property type="match status" value="1"/>
</dbReference>
<name>A0AA95FWH4_KLUIN</name>
<dbReference type="PANTHER" id="PTHR36204:SF1">
    <property type="entry name" value="N-ACETYLMANNOSAMINE-6-PHOSPHATE 2-EPIMERASE-RELATED"/>
    <property type="match status" value="1"/>
</dbReference>
<protein>
    <recommendedName>
        <fullName evidence="6">Putative N-acetylmannosamine-6-phosphate 2-epimerase</fullName>
        <ecNumber evidence="6">5.1.3.9</ecNumber>
    </recommendedName>
    <alternativeName>
        <fullName evidence="6">ManNAc-6-P epimerase</fullName>
    </alternativeName>
</protein>
<organism evidence="7 8">
    <name type="scientific">Kluyvera intermedia</name>
    <name type="common">Enterobacter intermedius</name>
    <dbReference type="NCBI Taxonomy" id="61648"/>
    <lineage>
        <taxon>Bacteria</taxon>
        <taxon>Pseudomonadati</taxon>
        <taxon>Pseudomonadota</taxon>
        <taxon>Gammaproteobacteria</taxon>
        <taxon>Enterobacterales</taxon>
        <taxon>Enterobacteriaceae</taxon>
        <taxon>Kluyvera</taxon>
    </lineage>
</organism>
<comment type="pathway">
    <text evidence="3 6">Amino-sugar metabolism; N-acetylneuraminate degradation; D-fructose 6-phosphate from N-acetylneuraminate: step 3/5.</text>
</comment>
<comment type="function">
    <text evidence="2 6">Converts N-acetylmannosamine-6-phosphate (ManNAc-6-P) to N-acetylglucosamine-6-phosphate (GlcNAc-6-P).</text>
</comment>
<dbReference type="GO" id="GO:0047465">
    <property type="term" value="F:N-acylglucosamine-6-phosphate 2-epimerase activity"/>
    <property type="evidence" value="ECO:0007669"/>
    <property type="project" value="UniProtKB-EC"/>
</dbReference>
<dbReference type="GO" id="GO:0005829">
    <property type="term" value="C:cytosol"/>
    <property type="evidence" value="ECO:0007669"/>
    <property type="project" value="TreeGrafter"/>
</dbReference>
<dbReference type="AlphaFoldDB" id="A0AA95FWH4"/>
<dbReference type="EMBL" id="CP123488">
    <property type="protein sequence ID" value="WGL55404.1"/>
    <property type="molecule type" value="Genomic_DNA"/>
</dbReference>